<dbReference type="SUPFAM" id="SSF55418">
    <property type="entry name" value="eIF4e-like"/>
    <property type="match status" value="1"/>
</dbReference>
<protein>
    <recommendedName>
        <fullName evidence="2">Eukaryotic translation initiation factor 4E</fullName>
    </recommendedName>
</protein>
<reference evidence="1" key="1">
    <citation type="journal article" date="2020" name="Nature">
        <title>Giant virus diversity and host interactions through global metagenomics.</title>
        <authorList>
            <person name="Schulz F."/>
            <person name="Roux S."/>
            <person name="Paez-Espino D."/>
            <person name="Jungbluth S."/>
            <person name="Walsh D.A."/>
            <person name="Denef V.J."/>
            <person name="McMahon K.D."/>
            <person name="Konstantinidis K.T."/>
            <person name="Eloe-Fadrosh E.A."/>
            <person name="Kyrpides N.C."/>
            <person name="Woyke T."/>
        </authorList>
    </citation>
    <scope>NUCLEOTIDE SEQUENCE</scope>
    <source>
        <strain evidence="1">GVMAG-M-3300026093-6</strain>
    </source>
</reference>
<dbReference type="Pfam" id="PF01652">
    <property type="entry name" value="IF4E"/>
    <property type="match status" value="1"/>
</dbReference>
<dbReference type="Gene3D" id="3.30.760.10">
    <property type="entry name" value="RNA Cap, Translation Initiation Factor Eif4e"/>
    <property type="match status" value="1"/>
</dbReference>
<dbReference type="PANTHER" id="PTHR11960">
    <property type="entry name" value="EUKARYOTIC TRANSLATION INITIATION FACTOR 4E RELATED"/>
    <property type="match status" value="1"/>
</dbReference>
<sequence>MEGGCENKDSLQEHKHMLNSKWIVWYHNPSDQSWTIDSYKDVLEIDTLEDFFVLKNSWDKCLPKVSEGMFFIMRKLKSGQVIYPQWEDINNRKGGYWSFKIDKENAQDIWFRLCSFTIGEDICNETMESLQVNGISISPKKNFCIIKIWNNNCDKNSISLLNTNLDFLNMEEVMYSSHVKNIERDQTKQKKYSAINYNKKQFKGGSSIHLGRF</sequence>
<dbReference type="GO" id="GO:0000340">
    <property type="term" value="F:RNA 7-methylguanosine cap binding"/>
    <property type="evidence" value="ECO:0007669"/>
    <property type="project" value="TreeGrafter"/>
</dbReference>
<name>A0A6C0JG63_9ZZZZ</name>
<evidence type="ECO:0008006" key="2">
    <source>
        <dbReference type="Google" id="ProtNLM"/>
    </source>
</evidence>
<organism evidence="1">
    <name type="scientific">viral metagenome</name>
    <dbReference type="NCBI Taxonomy" id="1070528"/>
    <lineage>
        <taxon>unclassified sequences</taxon>
        <taxon>metagenomes</taxon>
        <taxon>organismal metagenomes</taxon>
    </lineage>
</organism>
<evidence type="ECO:0000313" key="1">
    <source>
        <dbReference type="EMBL" id="QHU03447.1"/>
    </source>
</evidence>
<dbReference type="AlphaFoldDB" id="A0A6C0JG63"/>
<dbReference type="GO" id="GO:0016281">
    <property type="term" value="C:eukaryotic translation initiation factor 4F complex"/>
    <property type="evidence" value="ECO:0007669"/>
    <property type="project" value="TreeGrafter"/>
</dbReference>
<dbReference type="EMBL" id="MN740380">
    <property type="protein sequence ID" value="QHU03447.1"/>
    <property type="molecule type" value="Genomic_DNA"/>
</dbReference>
<accession>A0A6C0JG63</accession>
<dbReference type="InterPro" id="IPR001040">
    <property type="entry name" value="TIF_eIF_4E"/>
</dbReference>
<proteinExistence type="predicted"/>
<dbReference type="InterPro" id="IPR023398">
    <property type="entry name" value="TIF_eIF4e-like"/>
</dbReference>
<dbReference type="GO" id="GO:0003743">
    <property type="term" value="F:translation initiation factor activity"/>
    <property type="evidence" value="ECO:0007669"/>
    <property type="project" value="InterPro"/>
</dbReference>